<dbReference type="RefSeq" id="WP_344568943.1">
    <property type="nucleotide sequence ID" value="NZ_BAAARJ010000018.1"/>
</dbReference>
<evidence type="ECO:0000313" key="1">
    <source>
        <dbReference type="EMBL" id="GAA2629892.1"/>
    </source>
</evidence>
<proteinExistence type="predicted"/>
<protein>
    <recommendedName>
        <fullName evidence="3">Cadherin-like beta sandwich domain-containing protein</fullName>
    </recommendedName>
</protein>
<accession>A0ABP6D1D5</accession>
<name>A0ABP6D1D5_9ACTN</name>
<evidence type="ECO:0000313" key="2">
    <source>
        <dbReference type="Proteomes" id="UP001501447"/>
    </source>
</evidence>
<reference evidence="2" key="1">
    <citation type="journal article" date="2019" name="Int. J. Syst. Evol. Microbiol.">
        <title>The Global Catalogue of Microorganisms (GCM) 10K type strain sequencing project: providing services to taxonomists for standard genome sequencing and annotation.</title>
        <authorList>
            <consortium name="The Broad Institute Genomics Platform"/>
            <consortium name="The Broad Institute Genome Sequencing Center for Infectious Disease"/>
            <person name="Wu L."/>
            <person name="Ma J."/>
        </authorList>
    </citation>
    <scope>NUCLEOTIDE SEQUENCE [LARGE SCALE GENOMIC DNA]</scope>
    <source>
        <strain evidence="2">JCM 16373</strain>
    </source>
</reference>
<evidence type="ECO:0008006" key="3">
    <source>
        <dbReference type="Google" id="ProtNLM"/>
    </source>
</evidence>
<dbReference type="Proteomes" id="UP001501447">
    <property type="component" value="Unassembled WGS sequence"/>
</dbReference>
<comment type="caution">
    <text evidence="1">The sequence shown here is derived from an EMBL/GenBank/DDBJ whole genome shotgun (WGS) entry which is preliminary data.</text>
</comment>
<sequence>MQPLDRDGHVRITIEATDPQLAQRTAYTIAILTGGSGPSEPQPTADGTYSVWIYARPEE</sequence>
<organism evidence="1 2">
    <name type="scientific">Streptomyces axinellae</name>
    <dbReference type="NCBI Taxonomy" id="552788"/>
    <lineage>
        <taxon>Bacteria</taxon>
        <taxon>Bacillati</taxon>
        <taxon>Actinomycetota</taxon>
        <taxon>Actinomycetes</taxon>
        <taxon>Kitasatosporales</taxon>
        <taxon>Streptomycetaceae</taxon>
        <taxon>Streptomyces</taxon>
    </lineage>
</organism>
<keyword evidence="2" id="KW-1185">Reference proteome</keyword>
<dbReference type="EMBL" id="BAAARJ010000018">
    <property type="protein sequence ID" value="GAA2629892.1"/>
    <property type="molecule type" value="Genomic_DNA"/>
</dbReference>
<gene>
    <name evidence="1" type="ORF">GCM10009863_51650</name>
</gene>